<dbReference type="RefSeq" id="WP_216572026.1">
    <property type="nucleotide sequence ID" value="NZ_JAHLOQ010000052.1"/>
</dbReference>
<reference evidence="1 2" key="1">
    <citation type="submission" date="2021-06" db="EMBL/GenBank/DDBJ databases">
        <authorList>
            <person name="Sun Q."/>
            <person name="Li D."/>
        </authorList>
    </citation>
    <scope>NUCLEOTIDE SEQUENCE [LARGE SCALE GENOMIC DNA]</scope>
    <source>
        <strain evidence="1 2">N19</strain>
    </source>
</reference>
<proteinExistence type="predicted"/>
<evidence type="ECO:0000313" key="2">
    <source>
        <dbReference type="Proteomes" id="UP001196301"/>
    </source>
</evidence>
<gene>
    <name evidence="1" type="ORF">KQI20_13065</name>
</gene>
<dbReference type="Pfam" id="PF09388">
    <property type="entry name" value="SpoOE-like"/>
    <property type="match status" value="1"/>
</dbReference>
<dbReference type="InterPro" id="IPR018540">
    <property type="entry name" value="Spo0E-like"/>
</dbReference>
<accession>A0ABS6DZV2</accession>
<name>A0ABS6DZV2_9FIRM</name>
<protein>
    <submittedName>
        <fullName evidence="1">Aspartyl-phosphate phosphatase Spo0E family protein</fullName>
    </submittedName>
</protein>
<keyword evidence="2" id="KW-1185">Reference proteome</keyword>
<evidence type="ECO:0000313" key="1">
    <source>
        <dbReference type="EMBL" id="MBU5337375.1"/>
    </source>
</evidence>
<dbReference type="EMBL" id="JAHLOQ010000052">
    <property type="protein sequence ID" value="MBU5337375.1"/>
    <property type="molecule type" value="Genomic_DNA"/>
</dbReference>
<sequence>MENNELEMIKKEIEEVREQINTYIQYPDIFEEELTEASKQIDILINKYIYLSK</sequence>
<dbReference type="Proteomes" id="UP001196301">
    <property type="component" value="Unassembled WGS sequence"/>
</dbReference>
<comment type="caution">
    <text evidence="1">The sequence shown here is derived from an EMBL/GenBank/DDBJ whole genome shotgun (WGS) entry which is preliminary data.</text>
</comment>
<organism evidence="1 2">
    <name type="scientific">Intestinibacter bartlettii</name>
    <dbReference type="NCBI Taxonomy" id="261299"/>
    <lineage>
        <taxon>Bacteria</taxon>
        <taxon>Bacillati</taxon>
        <taxon>Bacillota</taxon>
        <taxon>Clostridia</taxon>
        <taxon>Peptostreptococcales</taxon>
        <taxon>Peptostreptococcaceae</taxon>
        <taxon>Intestinibacter</taxon>
    </lineage>
</organism>